<feature type="region of interest" description="Disordered" evidence="1">
    <location>
        <begin position="46"/>
        <end position="158"/>
    </location>
</feature>
<evidence type="ECO:0000313" key="3">
    <source>
        <dbReference type="Proteomes" id="UP001374535"/>
    </source>
</evidence>
<organism evidence="2 3">
    <name type="scientific">Vigna mungo</name>
    <name type="common">Black gram</name>
    <name type="synonym">Phaseolus mungo</name>
    <dbReference type="NCBI Taxonomy" id="3915"/>
    <lineage>
        <taxon>Eukaryota</taxon>
        <taxon>Viridiplantae</taxon>
        <taxon>Streptophyta</taxon>
        <taxon>Embryophyta</taxon>
        <taxon>Tracheophyta</taxon>
        <taxon>Spermatophyta</taxon>
        <taxon>Magnoliopsida</taxon>
        <taxon>eudicotyledons</taxon>
        <taxon>Gunneridae</taxon>
        <taxon>Pentapetalae</taxon>
        <taxon>rosids</taxon>
        <taxon>fabids</taxon>
        <taxon>Fabales</taxon>
        <taxon>Fabaceae</taxon>
        <taxon>Papilionoideae</taxon>
        <taxon>50 kb inversion clade</taxon>
        <taxon>NPAAA clade</taxon>
        <taxon>indigoferoid/millettioid clade</taxon>
        <taxon>Phaseoleae</taxon>
        <taxon>Vigna</taxon>
    </lineage>
</organism>
<dbReference type="Proteomes" id="UP001374535">
    <property type="component" value="Chromosome 7"/>
</dbReference>
<gene>
    <name evidence="2" type="ORF">V8G54_025006</name>
</gene>
<feature type="compositionally biased region" description="Acidic residues" evidence="1">
    <location>
        <begin position="84"/>
        <end position="115"/>
    </location>
</feature>
<evidence type="ECO:0000313" key="2">
    <source>
        <dbReference type="EMBL" id="WVZ04200.1"/>
    </source>
</evidence>
<dbReference type="EMBL" id="CP144694">
    <property type="protein sequence ID" value="WVZ04200.1"/>
    <property type="molecule type" value="Genomic_DNA"/>
</dbReference>
<dbReference type="AlphaFoldDB" id="A0AAQ3N691"/>
<feature type="compositionally biased region" description="Basic and acidic residues" evidence="1">
    <location>
        <begin position="50"/>
        <end position="59"/>
    </location>
</feature>
<name>A0AAQ3N691_VIGMU</name>
<sequence>MHMINLARLNGQVYLFVVHLVSQPEIIYLLENACHDIGEVEAENVMPDSGKGDCEKEGGGECDEEGDGECEKEGGGQRALQGDGECEKEGGDDECEQEGEGDGDAECEQEGDDHEFEQQGVVEGEIETQCEGDTTTVRSCSSSGEDGNGDGNVDVNDDYMEDLVDCEIQEDLGDANCFGDIETDVKYGGESATEFSDSDVDDGINCDDNRGLSDE</sequence>
<evidence type="ECO:0000256" key="1">
    <source>
        <dbReference type="SAM" id="MobiDB-lite"/>
    </source>
</evidence>
<keyword evidence="3" id="KW-1185">Reference proteome</keyword>
<feature type="region of interest" description="Disordered" evidence="1">
    <location>
        <begin position="189"/>
        <end position="215"/>
    </location>
</feature>
<reference evidence="2 3" key="1">
    <citation type="journal article" date="2023" name="Life. Sci Alliance">
        <title>Evolutionary insights into 3D genome organization and epigenetic landscape of Vigna mungo.</title>
        <authorList>
            <person name="Junaid A."/>
            <person name="Singh B."/>
            <person name="Bhatia S."/>
        </authorList>
    </citation>
    <scope>NUCLEOTIDE SEQUENCE [LARGE SCALE GENOMIC DNA]</scope>
    <source>
        <strain evidence="2">Urdbean</strain>
    </source>
</reference>
<proteinExistence type="predicted"/>
<feature type="compositionally biased region" description="Acidic residues" evidence="1">
    <location>
        <begin position="196"/>
        <end position="205"/>
    </location>
</feature>
<protein>
    <submittedName>
        <fullName evidence="2">Uncharacterized protein</fullName>
    </submittedName>
</protein>
<accession>A0AAQ3N691</accession>
<feature type="compositionally biased region" description="Polar residues" evidence="1">
    <location>
        <begin position="131"/>
        <end position="145"/>
    </location>
</feature>